<evidence type="ECO:0000256" key="1">
    <source>
        <dbReference type="ARBA" id="ARBA00022754"/>
    </source>
</evidence>
<keyword evidence="6" id="KW-1185">Reference proteome</keyword>
<dbReference type="RefSeq" id="XP_028997933.1">
    <property type="nucleotide sequence ID" value="XM_029142100.2"/>
</dbReference>
<accession>A0A6P7LVK1</accession>
<evidence type="ECO:0000256" key="3">
    <source>
        <dbReference type="SAM" id="Coils"/>
    </source>
</evidence>
<keyword evidence="2 3" id="KW-0175">Coiled coil</keyword>
<dbReference type="GO" id="GO:0045109">
    <property type="term" value="P:intermediate filament organization"/>
    <property type="evidence" value="ECO:0007669"/>
    <property type="project" value="TreeGrafter"/>
</dbReference>
<dbReference type="GO" id="GO:0005200">
    <property type="term" value="F:structural constituent of cytoskeleton"/>
    <property type="evidence" value="ECO:0007669"/>
    <property type="project" value="TreeGrafter"/>
</dbReference>
<dbReference type="PANTHER" id="PTHR45652:SF11">
    <property type="entry name" value="NOTOCHORD GRANULAR SURFACE"/>
    <property type="match status" value="1"/>
</dbReference>
<dbReference type="InParanoid" id="A0A6P7LVK1"/>
<evidence type="ECO:0000313" key="7">
    <source>
        <dbReference type="RefSeq" id="XP_028997933.1"/>
    </source>
</evidence>
<feature type="compositionally biased region" description="Low complexity" evidence="4">
    <location>
        <begin position="42"/>
        <end position="54"/>
    </location>
</feature>
<evidence type="ECO:0000256" key="4">
    <source>
        <dbReference type="SAM" id="MobiDB-lite"/>
    </source>
</evidence>
<evidence type="ECO:0000313" key="6">
    <source>
        <dbReference type="Proteomes" id="UP000515150"/>
    </source>
</evidence>
<feature type="coiled-coil region" evidence="3">
    <location>
        <begin position="98"/>
        <end position="167"/>
    </location>
</feature>
<dbReference type="Proteomes" id="UP000515150">
    <property type="component" value="Chromosome 24"/>
</dbReference>
<dbReference type="Gene3D" id="1.20.5.170">
    <property type="match status" value="1"/>
</dbReference>
<dbReference type="PROSITE" id="PS51842">
    <property type="entry name" value="IF_ROD_2"/>
    <property type="match status" value="1"/>
</dbReference>
<dbReference type="Gene3D" id="1.20.5.500">
    <property type="entry name" value="Single helix bin"/>
    <property type="match status" value="1"/>
</dbReference>
<evidence type="ECO:0000259" key="5">
    <source>
        <dbReference type="PROSITE" id="PS51842"/>
    </source>
</evidence>
<dbReference type="InterPro" id="IPR050405">
    <property type="entry name" value="Intermediate_filament"/>
</dbReference>
<dbReference type="Gene3D" id="1.20.5.1160">
    <property type="entry name" value="Vasodilator-stimulated phosphoprotein"/>
    <property type="match status" value="1"/>
</dbReference>
<dbReference type="SUPFAM" id="SSF64593">
    <property type="entry name" value="Intermediate filament protein, coiled coil region"/>
    <property type="match status" value="2"/>
</dbReference>
<dbReference type="OrthoDB" id="2441647at2759"/>
<protein>
    <submittedName>
        <fullName evidence="7">Notochord granular surface</fullName>
    </submittedName>
</protein>
<sequence length="529" mass="60120">MSHSPERMSSYRRHFEEEASSVYQLRGSSPSPTRRETRHRSVSVTRSSSTMGRRALQKSHMRSSVSMGSLCLGMSMGLGPKLDLDAAAAENQAFMVTRSNERREMVTLNDRLAAYIEKVRTLESKNKVLEADIEGLKARHERSSVLRQLYESQLRDLSSDAEQMRIQRDMSSATKEAMLTQFNTLKAKYDEAVEARKKKEHNIETLRPDVDKATSARIALEKQLENLETDLTFLQRVYKEEIEELMQQLYSAKYKMDLTFDLPDLSSALREIQCQYDSIAAKNLQEMDSWYKTKFQDLNNASAKHVQSVRSLREEIAAYKKDILNKERELDMLKTRNEYLEAQVQEAVEKHKGEEGNLQDRVEAIQLDLKLTKEKIALLVREYQELLNIRMALEIEITTYRKLIEGEDSRLNTTVRNQSLTGGLYITSGAHVAPALASDGPAPALPPKVEASAGGTSSGRDKKPPGGRRVEMVSSDTQTESRFEEQATKRTERKTVLIRTVKTDDDTYESNTQERIITISGAADDADEE</sequence>
<dbReference type="GO" id="GO:0005737">
    <property type="term" value="C:cytoplasm"/>
    <property type="evidence" value="ECO:0007669"/>
    <property type="project" value="TreeGrafter"/>
</dbReference>
<reference evidence="7" key="1">
    <citation type="submission" date="2025-08" db="UniProtKB">
        <authorList>
            <consortium name="RefSeq"/>
        </authorList>
    </citation>
    <scope>IDENTIFICATION</scope>
</reference>
<feature type="domain" description="IF rod" evidence="5">
    <location>
        <begin position="101"/>
        <end position="411"/>
    </location>
</feature>
<dbReference type="SMART" id="SM01391">
    <property type="entry name" value="Filament"/>
    <property type="match status" value="1"/>
</dbReference>
<feature type="region of interest" description="Disordered" evidence="4">
    <location>
        <begin position="437"/>
        <end position="492"/>
    </location>
</feature>
<dbReference type="InterPro" id="IPR006821">
    <property type="entry name" value="Intermed_filament_DNA-bd"/>
</dbReference>
<dbReference type="InterPro" id="IPR039008">
    <property type="entry name" value="IF_rod_dom"/>
</dbReference>
<feature type="coiled-coil region" evidence="3">
    <location>
        <begin position="309"/>
        <end position="350"/>
    </location>
</feature>
<dbReference type="Pfam" id="PF00038">
    <property type="entry name" value="Filament"/>
    <property type="match status" value="1"/>
</dbReference>
<dbReference type="FunFam" id="1.20.5.500:FF:000001">
    <property type="entry name" value="Type II keratin 23"/>
    <property type="match status" value="1"/>
</dbReference>
<dbReference type="GeneID" id="114850119"/>
<feature type="region of interest" description="Disordered" evidence="4">
    <location>
        <begin position="1"/>
        <end position="62"/>
    </location>
</feature>
<dbReference type="KEGG" id="bspl:114850119"/>
<proteinExistence type="predicted"/>
<feature type="compositionally biased region" description="Basic and acidic residues" evidence="4">
    <location>
        <begin position="479"/>
        <end position="492"/>
    </location>
</feature>
<dbReference type="Pfam" id="PF04732">
    <property type="entry name" value="Filament_head"/>
    <property type="match status" value="1"/>
</dbReference>
<organism evidence="6 7">
    <name type="scientific">Betta splendens</name>
    <name type="common">Siamese fighting fish</name>
    <dbReference type="NCBI Taxonomy" id="158456"/>
    <lineage>
        <taxon>Eukaryota</taxon>
        <taxon>Metazoa</taxon>
        <taxon>Chordata</taxon>
        <taxon>Craniata</taxon>
        <taxon>Vertebrata</taxon>
        <taxon>Euteleostomi</taxon>
        <taxon>Actinopterygii</taxon>
        <taxon>Neopterygii</taxon>
        <taxon>Teleostei</taxon>
        <taxon>Neoteleostei</taxon>
        <taxon>Acanthomorphata</taxon>
        <taxon>Anabantaria</taxon>
        <taxon>Anabantiformes</taxon>
        <taxon>Anabantoidei</taxon>
        <taxon>Osphronemidae</taxon>
        <taxon>Betta</taxon>
    </lineage>
</organism>
<evidence type="ECO:0000256" key="2">
    <source>
        <dbReference type="ARBA" id="ARBA00023054"/>
    </source>
</evidence>
<dbReference type="PANTHER" id="PTHR45652">
    <property type="entry name" value="GLIAL FIBRILLARY ACIDIC PROTEIN"/>
    <property type="match status" value="1"/>
</dbReference>
<gene>
    <name evidence="7" type="primary">ngs</name>
</gene>
<name>A0A6P7LVK1_BETSP</name>
<feature type="compositionally biased region" description="Basic and acidic residues" evidence="4">
    <location>
        <begin position="459"/>
        <end position="471"/>
    </location>
</feature>
<keyword evidence="1" id="KW-0403">Intermediate filament</keyword>
<feature type="compositionally biased region" description="Polar residues" evidence="4">
    <location>
        <begin position="21"/>
        <end position="32"/>
    </location>
</feature>
<feature type="coiled-coil region" evidence="3">
    <location>
        <begin position="210"/>
        <end position="244"/>
    </location>
</feature>
<dbReference type="AlphaFoldDB" id="A0A6P7LVK1"/>
<dbReference type="CTD" id="572199"/>
<dbReference type="GO" id="GO:0005882">
    <property type="term" value="C:intermediate filament"/>
    <property type="evidence" value="ECO:0007669"/>
    <property type="project" value="UniProtKB-KW"/>
</dbReference>